<evidence type="ECO:0000256" key="1">
    <source>
        <dbReference type="SAM" id="MobiDB-lite"/>
    </source>
</evidence>
<proteinExistence type="predicted"/>
<accession>A0A6A4I691</accession>
<dbReference type="EMBL" id="ML769404">
    <property type="protein sequence ID" value="KAE9406086.1"/>
    <property type="molecule type" value="Genomic_DNA"/>
</dbReference>
<reference evidence="3" key="1">
    <citation type="journal article" date="2019" name="Environ. Microbiol.">
        <title>Fungal ecological strategies reflected in gene transcription - a case study of two litter decomposers.</title>
        <authorList>
            <person name="Barbi F."/>
            <person name="Kohler A."/>
            <person name="Barry K."/>
            <person name="Baskaran P."/>
            <person name="Daum C."/>
            <person name="Fauchery L."/>
            <person name="Ihrmark K."/>
            <person name="Kuo A."/>
            <person name="LaButti K."/>
            <person name="Lipzen A."/>
            <person name="Morin E."/>
            <person name="Grigoriev I.V."/>
            <person name="Henrissat B."/>
            <person name="Lindahl B."/>
            <person name="Martin F."/>
        </authorList>
    </citation>
    <scope>NUCLEOTIDE SEQUENCE</scope>
    <source>
        <strain evidence="3">JB14</strain>
    </source>
</reference>
<dbReference type="Gene3D" id="2.30.30.1060">
    <property type="match status" value="1"/>
</dbReference>
<dbReference type="AlphaFoldDB" id="A0A6A4I691"/>
<feature type="domain" description="Hypervirulence associated protein TUDOR" evidence="2">
    <location>
        <begin position="56"/>
        <end position="110"/>
    </location>
</feature>
<gene>
    <name evidence="3" type="ORF">BT96DRAFT_972095</name>
</gene>
<organism evidence="3 4">
    <name type="scientific">Gymnopus androsaceus JB14</name>
    <dbReference type="NCBI Taxonomy" id="1447944"/>
    <lineage>
        <taxon>Eukaryota</taxon>
        <taxon>Fungi</taxon>
        <taxon>Dikarya</taxon>
        <taxon>Basidiomycota</taxon>
        <taxon>Agaricomycotina</taxon>
        <taxon>Agaricomycetes</taxon>
        <taxon>Agaricomycetidae</taxon>
        <taxon>Agaricales</taxon>
        <taxon>Marasmiineae</taxon>
        <taxon>Omphalotaceae</taxon>
        <taxon>Gymnopus</taxon>
    </lineage>
</organism>
<sequence>MEGGNNAQTHRRTDAKDDISATARRISRTDNFNFSIYHFTMSGEVSDKQGNPIDVGDEVVTKMRGGKRQGVAEDIVMSEEEAKEKGVKHPPKVLFTDQHGHHVAHNPEALTNLDKSKE</sequence>
<feature type="region of interest" description="Disordered" evidence="1">
    <location>
        <begin position="98"/>
        <end position="118"/>
    </location>
</feature>
<evidence type="ECO:0000313" key="4">
    <source>
        <dbReference type="Proteomes" id="UP000799118"/>
    </source>
</evidence>
<dbReference type="InterPro" id="IPR021331">
    <property type="entry name" value="Hva1_TUDOR"/>
</dbReference>
<name>A0A6A4I691_9AGAR</name>
<keyword evidence="4" id="KW-1185">Reference proteome</keyword>
<dbReference type="Proteomes" id="UP000799118">
    <property type="component" value="Unassembled WGS sequence"/>
</dbReference>
<evidence type="ECO:0000313" key="3">
    <source>
        <dbReference type="EMBL" id="KAE9406086.1"/>
    </source>
</evidence>
<evidence type="ECO:0000259" key="2">
    <source>
        <dbReference type="Pfam" id="PF11160"/>
    </source>
</evidence>
<feature type="region of interest" description="Disordered" evidence="1">
    <location>
        <begin position="1"/>
        <end position="21"/>
    </location>
</feature>
<protein>
    <recommendedName>
        <fullName evidence="2">Hypervirulence associated protein TUDOR domain-containing protein</fullName>
    </recommendedName>
</protein>
<dbReference type="Pfam" id="PF11160">
    <property type="entry name" value="Hva1_TUDOR"/>
    <property type="match status" value="1"/>
</dbReference>
<dbReference type="OrthoDB" id="2138648at2759"/>